<organism evidence="1 2">
    <name type="scientific">Phytophthora palmivora</name>
    <dbReference type="NCBI Taxonomy" id="4796"/>
    <lineage>
        <taxon>Eukaryota</taxon>
        <taxon>Sar</taxon>
        <taxon>Stramenopiles</taxon>
        <taxon>Oomycota</taxon>
        <taxon>Peronosporomycetes</taxon>
        <taxon>Peronosporales</taxon>
        <taxon>Peronosporaceae</taxon>
        <taxon>Phytophthora</taxon>
    </lineage>
</organism>
<accession>A0A2P4YMB3</accession>
<keyword evidence="2" id="KW-1185">Reference proteome</keyword>
<reference evidence="1 2" key="1">
    <citation type="journal article" date="2017" name="Genome Biol. Evol.">
        <title>Phytophthora megakarya and P. palmivora, closely related causal agents of cacao black pod rot, underwent increases in genome sizes and gene numbers by different mechanisms.</title>
        <authorList>
            <person name="Ali S.S."/>
            <person name="Shao J."/>
            <person name="Lary D.J."/>
            <person name="Kronmiller B."/>
            <person name="Shen D."/>
            <person name="Strem M.D."/>
            <person name="Amoako-Attah I."/>
            <person name="Akrofi A.Y."/>
            <person name="Begoude B.A."/>
            <person name="Ten Hoopen G.M."/>
            <person name="Coulibaly K."/>
            <person name="Kebe B.I."/>
            <person name="Melnick R.L."/>
            <person name="Guiltinan M.J."/>
            <person name="Tyler B.M."/>
            <person name="Meinhardt L.W."/>
            <person name="Bailey B.A."/>
        </authorList>
    </citation>
    <scope>NUCLEOTIDE SEQUENCE [LARGE SCALE GENOMIC DNA]</scope>
    <source>
        <strain evidence="2">sbr112.9</strain>
    </source>
</reference>
<sequence length="76" mass="8672">MCNAIKATSCKPLAIPNLSKLESLMKEWRVRLGDVNKEKRINRMNNQLVKGITYVDKMKMITCHAEIKRGLEASNP</sequence>
<proteinExistence type="predicted"/>
<comment type="caution">
    <text evidence="1">The sequence shown here is derived from an EMBL/GenBank/DDBJ whole genome shotgun (WGS) entry which is preliminary data.</text>
</comment>
<dbReference type="AlphaFoldDB" id="A0A2P4YMB3"/>
<dbReference type="EMBL" id="NCKW01001868">
    <property type="protein sequence ID" value="POM78941.1"/>
    <property type="molecule type" value="Genomic_DNA"/>
</dbReference>
<protein>
    <submittedName>
        <fullName evidence="1">Uncharacterized protein</fullName>
    </submittedName>
</protein>
<name>A0A2P4YMB3_9STRA</name>
<gene>
    <name evidence="1" type="ORF">PHPALM_3470</name>
</gene>
<evidence type="ECO:0000313" key="2">
    <source>
        <dbReference type="Proteomes" id="UP000237271"/>
    </source>
</evidence>
<evidence type="ECO:0000313" key="1">
    <source>
        <dbReference type="EMBL" id="POM78941.1"/>
    </source>
</evidence>
<dbReference type="Proteomes" id="UP000237271">
    <property type="component" value="Unassembled WGS sequence"/>
</dbReference>